<keyword evidence="5" id="KW-0745">Spermidine biosynthesis</keyword>
<evidence type="ECO:0000256" key="6">
    <source>
        <dbReference type="ARBA" id="ARBA00023115"/>
    </source>
</evidence>
<evidence type="ECO:0000256" key="9">
    <source>
        <dbReference type="ARBA" id="ARBA00023270"/>
    </source>
</evidence>
<dbReference type="Gene3D" id="3.60.90.10">
    <property type="entry name" value="S-adenosylmethionine decarboxylase"/>
    <property type="match status" value="1"/>
</dbReference>
<keyword evidence="4" id="KW-0068">Autocatalytic cleavage</keyword>
<dbReference type="Proteomes" id="UP000300142">
    <property type="component" value="Unassembled WGS sequence"/>
</dbReference>
<reference evidence="12" key="1">
    <citation type="submission" date="2019-02" db="EMBL/GenBank/DDBJ databases">
        <title>Draft genome sequence of Sphaerospermopsis reniformis NIES-1949.</title>
        <authorList>
            <person name="Yamaguchi H."/>
            <person name="Suzuki S."/>
            <person name="Kawachi M."/>
        </authorList>
    </citation>
    <scope>NUCLEOTIDE SEQUENCE [LARGE SCALE GENOMIC DNA]</scope>
    <source>
        <strain evidence="12">NIES-1949</strain>
    </source>
</reference>
<evidence type="ECO:0000313" key="12">
    <source>
        <dbReference type="Proteomes" id="UP000300142"/>
    </source>
</evidence>
<sequence length="119" mass="13610">MIKSHHFSAILPVNKTVFNWQKTDFIEVLKNAADTAELTVIGEVSFAFQPQGVSAVILLAESHIALHFWPEESKVTIDIHICDYQKDNLQKAQFLTQIITQEFSNCEYLKNWHYLSVSG</sequence>
<dbReference type="GO" id="GO:0005829">
    <property type="term" value="C:cytosol"/>
    <property type="evidence" value="ECO:0007669"/>
    <property type="project" value="TreeGrafter"/>
</dbReference>
<dbReference type="GO" id="GO:0004014">
    <property type="term" value="F:adenosylmethionine decarboxylase activity"/>
    <property type="evidence" value="ECO:0007669"/>
    <property type="project" value="InterPro"/>
</dbReference>
<dbReference type="InterPro" id="IPR003826">
    <property type="entry name" value="AdoMetDC_fam_prok"/>
</dbReference>
<evidence type="ECO:0000256" key="1">
    <source>
        <dbReference type="ARBA" id="ARBA00001928"/>
    </source>
</evidence>
<keyword evidence="9" id="KW-0704">Schiff base</keyword>
<evidence type="ECO:0000256" key="8">
    <source>
        <dbReference type="ARBA" id="ARBA00023239"/>
    </source>
</evidence>
<dbReference type="AlphaFoldDB" id="A0A479ZVF2"/>
<evidence type="ECO:0000256" key="7">
    <source>
        <dbReference type="ARBA" id="ARBA00023145"/>
    </source>
</evidence>
<dbReference type="Pfam" id="PF02675">
    <property type="entry name" value="AdoMet_dc"/>
    <property type="match status" value="1"/>
</dbReference>
<keyword evidence="12" id="KW-1185">Reference proteome</keyword>
<organism evidence="11 12">
    <name type="scientific">Sphaerospermopsis reniformis</name>
    <dbReference type="NCBI Taxonomy" id="531300"/>
    <lineage>
        <taxon>Bacteria</taxon>
        <taxon>Bacillati</taxon>
        <taxon>Cyanobacteriota</taxon>
        <taxon>Cyanophyceae</taxon>
        <taxon>Nostocales</taxon>
        <taxon>Aphanizomenonaceae</taxon>
        <taxon>Sphaerospermopsis</taxon>
    </lineage>
</organism>
<dbReference type="PANTHER" id="PTHR33866:SF2">
    <property type="entry name" value="S-ADENOSYLMETHIONINE DECARBOXYLASE PROENZYME"/>
    <property type="match status" value="1"/>
</dbReference>
<evidence type="ECO:0000256" key="2">
    <source>
        <dbReference type="ARBA" id="ARBA00022691"/>
    </source>
</evidence>
<proteinExistence type="predicted"/>
<dbReference type="EMBL" id="BJCE01000011">
    <property type="protein sequence ID" value="GCL35493.1"/>
    <property type="molecule type" value="Genomic_DNA"/>
</dbReference>
<evidence type="ECO:0000256" key="3">
    <source>
        <dbReference type="ARBA" id="ARBA00022793"/>
    </source>
</evidence>
<dbReference type="InterPro" id="IPR016067">
    <property type="entry name" value="S-AdoMet_deCO2ase_core"/>
</dbReference>
<protein>
    <submittedName>
        <fullName evidence="11">S-adenosylmethionine decarboxylase proenzyme</fullName>
    </submittedName>
</protein>
<keyword evidence="8" id="KW-0456">Lyase</keyword>
<dbReference type="SUPFAM" id="SSF56276">
    <property type="entry name" value="S-adenosylmethionine decarboxylase"/>
    <property type="match status" value="1"/>
</dbReference>
<keyword evidence="2" id="KW-0949">S-adenosyl-L-methionine</keyword>
<evidence type="ECO:0000256" key="5">
    <source>
        <dbReference type="ARBA" id="ARBA00023066"/>
    </source>
</evidence>
<keyword evidence="7" id="KW-0865">Zymogen</keyword>
<gene>
    <name evidence="11" type="ORF">SR1949_05880</name>
</gene>
<dbReference type="GO" id="GO:0008295">
    <property type="term" value="P:spermidine biosynthetic process"/>
    <property type="evidence" value="ECO:0007669"/>
    <property type="project" value="UniProtKB-KW"/>
</dbReference>
<accession>A0A479ZVF2</accession>
<keyword evidence="10" id="KW-0670">Pyruvate</keyword>
<dbReference type="PANTHER" id="PTHR33866">
    <property type="entry name" value="S-ADENOSYLMETHIONINE DECARBOXYLASE PROENZYME"/>
    <property type="match status" value="1"/>
</dbReference>
<keyword evidence="6" id="KW-0620">Polyamine biosynthesis</keyword>
<dbReference type="RefSeq" id="WP_096572651.1">
    <property type="nucleotide sequence ID" value="NZ_BJCE01000011.1"/>
</dbReference>
<comment type="cofactor">
    <cofactor evidence="1">
        <name>pyruvate</name>
        <dbReference type="ChEBI" id="CHEBI:15361"/>
    </cofactor>
</comment>
<comment type="caution">
    <text evidence="11">The sequence shown here is derived from an EMBL/GenBank/DDBJ whole genome shotgun (WGS) entry which is preliminary data.</text>
</comment>
<evidence type="ECO:0000256" key="4">
    <source>
        <dbReference type="ARBA" id="ARBA00022813"/>
    </source>
</evidence>
<evidence type="ECO:0000313" key="11">
    <source>
        <dbReference type="EMBL" id="GCL35493.1"/>
    </source>
</evidence>
<keyword evidence="3" id="KW-0210">Decarboxylase</keyword>
<evidence type="ECO:0000256" key="10">
    <source>
        <dbReference type="ARBA" id="ARBA00023317"/>
    </source>
</evidence>
<name>A0A479ZVF2_9CYAN</name>